<comment type="caution">
    <text evidence="1">The sequence shown here is derived from an EMBL/GenBank/DDBJ whole genome shotgun (WGS) entry which is preliminary data.</text>
</comment>
<reference evidence="1 2" key="2">
    <citation type="submission" date="2019-09" db="EMBL/GenBank/DDBJ databases">
        <title>Mesorhizobium sp. MaA-C15 isolated from Microcystis aeruginosa.</title>
        <authorList>
            <person name="Jeong S.E."/>
            <person name="Jin H.M."/>
            <person name="Jeon C.O."/>
        </authorList>
    </citation>
    <scope>NUCLEOTIDE SEQUENCE [LARGE SCALE GENOMIC DNA]</scope>
    <source>
        <strain evidence="1 2">MaA-C15</strain>
    </source>
</reference>
<dbReference type="RefSeq" id="WP_148916959.1">
    <property type="nucleotide sequence ID" value="NZ_VSZS01000068.1"/>
</dbReference>
<organism evidence="1 2">
    <name type="scientific">Neoaquamicrobium microcysteis</name>
    <dbReference type="NCBI Taxonomy" id="2682781"/>
    <lineage>
        <taxon>Bacteria</taxon>
        <taxon>Pseudomonadati</taxon>
        <taxon>Pseudomonadota</taxon>
        <taxon>Alphaproteobacteria</taxon>
        <taxon>Hyphomicrobiales</taxon>
        <taxon>Phyllobacteriaceae</taxon>
        <taxon>Neoaquamicrobium</taxon>
    </lineage>
</organism>
<reference evidence="1 2" key="1">
    <citation type="submission" date="2019-08" db="EMBL/GenBank/DDBJ databases">
        <authorList>
            <person name="Seo Y.L."/>
        </authorList>
    </citation>
    <scope>NUCLEOTIDE SEQUENCE [LARGE SCALE GENOMIC DNA]</scope>
    <source>
        <strain evidence="1 2">MaA-C15</strain>
    </source>
</reference>
<proteinExistence type="predicted"/>
<dbReference type="Proteomes" id="UP000323258">
    <property type="component" value="Unassembled WGS sequence"/>
</dbReference>
<gene>
    <name evidence="1" type="ORF">FY036_22650</name>
</gene>
<name>A0A5D4GSV6_9HYPH</name>
<keyword evidence="2" id="KW-1185">Reference proteome</keyword>
<evidence type="ECO:0000313" key="1">
    <source>
        <dbReference type="EMBL" id="TYR29650.1"/>
    </source>
</evidence>
<sequence length="68" mass="7176">MRLISAADARRRFAAMSPLLATAALTAAIFLLPAVSEVRHARASVDDIKVSATHIQYDAASPSATNPQ</sequence>
<protein>
    <submittedName>
        <fullName evidence="1">Uncharacterized protein</fullName>
    </submittedName>
</protein>
<evidence type="ECO:0000313" key="2">
    <source>
        <dbReference type="Proteomes" id="UP000323258"/>
    </source>
</evidence>
<dbReference type="EMBL" id="VSZS01000068">
    <property type="protein sequence ID" value="TYR29650.1"/>
    <property type="molecule type" value="Genomic_DNA"/>
</dbReference>
<accession>A0A5D4GSV6</accession>
<dbReference type="AlphaFoldDB" id="A0A5D4GSV6"/>